<proteinExistence type="predicted"/>
<dbReference type="Proteomes" id="UP000245680">
    <property type="component" value="Unassembled WGS sequence"/>
</dbReference>
<dbReference type="RefSeq" id="WP_109812049.1">
    <property type="nucleotide sequence ID" value="NZ_QGKU01000038.1"/>
</dbReference>
<organism evidence="2 3">
    <name type="scientific">Meridianimarinicoccus roseus</name>
    <dbReference type="NCBI Taxonomy" id="2072018"/>
    <lineage>
        <taxon>Bacteria</taxon>
        <taxon>Pseudomonadati</taxon>
        <taxon>Pseudomonadota</taxon>
        <taxon>Alphaproteobacteria</taxon>
        <taxon>Rhodobacterales</taxon>
        <taxon>Paracoccaceae</taxon>
        <taxon>Meridianimarinicoccus</taxon>
    </lineage>
</organism>
<keyword evidence="3" id="KW-1185">Reference proteome</keyword>
<dbReference type="Pfam" id="PF12728">
    <property type="entry name" value="HTH_17"/>
    <property type="match status" value="1"/>
</dbReference>
<dbReference type="InterPro" id="IPR036388">
    <property type="entry name" value="WH-like_DNA-bd_sf"/>
</dbReference>
<sequence length="71" mass="8105">MTGEAPAGNCSRRGDCVLTQRELAARWRVSPRTLERWRAEGYGPAWLTIGGSIRYRLADVLTFERAQRRDP</sequence>
<protein>
    <recommendedName>
        <fullName evidence="1">Helix-turn-helix domain-containing protein</fullName>
    </recommendedName>
</protein>
<gene>
    <name evidence="2" type="ORF">DKT77_12650</name>
</gene>
<accession>A0A2V2LA97</accession>
<dbReference type="AlphaFoldDB" id="A0A2V2LA97"/>
<dbReference type="OrthoDB" id="9806994at2"/>
<dbReference type="Gene3D" id="1.10.10.10">
    <property type="entry name" value="Winged helix-like DNA-binding domain superfamily/Winged helix DNA-binding domain"/>
    <property type="match status" value="1"/>
</dbReference>
<evidence type="ECO:0000313" key="2">
    <source>
        <dbReference type="EMBL" id="PWR02380.1"/>
    </source>
</evidence>
<dbReference type="InterPro" id="IPR009061">
    <property type="entry name" value="DNA-bd_dom_put_sf"/>
</dbReference>
<dbReference type="InterPro" id="IPR041657">
    <property type="entry name" value="HTH_17"/>
</dbReference>
<dbReference type="EMBL" id="QGKU01000038">
    <property type="protein sequence ID" value="PWR02380.1"/>
    <property type="molecule type" value="Genomic_DNA"/>
</dbReference>
<feature type="domain" description="Helix-turn-helix" evidence="1">
    <location>
        <begin position="17"/>
        <end position="67"/>
    </location>
</feature>
<evidence type="ECO:0000259" key="1">
    <source>
        <dbReference type="Pfam" id="PF12728"/>
    </source>
</evidence>
<evidence type="ECO:0000313" key="3">
    <source>
        <dbReference type="Proteomes" id="UP000245680"/>
    </source>
</evidence>
<dbReference type="SUPFAM" id="SSF46955">
    <property type="entry name" value="Putative DNA-binding domain"/>
    <property type="match status" value="1"/>
</dbReference>
<comment type="caution">
    <text evidence="2">The sequence shown here is derived from an EMBL/GenBank/DDBJ whole genome shotgun (WGS) entry which is preliminary data.</text>
</comment>
<reference evidence="2 3" key="1">
    <citation type="submission" date="2018-05" db="EMBL/GenBank/DDBJ databases">
        <title>Rhodobacteraceae gen. nov., sp. nov. isolated from sea water.</title>
        <authorList>
            <person name="Ren Y."/>
        </authorList>
    </citation>
    <scope>NUCLEOTIDE SEQUENCE [LARGE SCALE GENOMIC DNA]</scope>
    <source>
        <strain evidence="2 3">TG-679</strain>
    </source>
</reference>
<name>A0A2V2LA97_9RHOB</name>